<reference evidence="2" key="2">
    <citation type="submission" date="2012-09" db="EMBL/GenBank/DDBJ databases">
        <title>The complete sequence of Psychroflexus torquis an extreme psychrophile from sea-ice that is stimulated by light.</title>
        <authorList>
            <person name="Feng S."/>
            <person name="Powell S.M."/>
            <person name="Bowman J.P."/>
        </authorList>
    </citation>
    <scope>NUCLEOTIDE SEQUENCE [LARGE SCALE GENOMIC DNA]</scope>
    <source>
        <strain evidence="2">ATCC 700755</strain>
    </source>
</reference>
<dbReference type="Pfam" id="PF19672">
    <property type="entry name" value="DUF6175"/>
    <property type="match status" value="1"/>
</dbReference>
<accession>K4IEB3</accession>
<evidence type="ECO:0000313" key="2">
    <source>
        <dbReference type="EMBL" id="AFU68188.1"/>
    </source>
</evidence>
<dbReference type="Proteomes" id="UP000008514">
    <property type="component" value="Chromosome"/>
</dbReference>
<feature type="chain" id="PRO_5003877679" description="Secreted protein" evidence="1">
    <location>
        <begin position="23"/>
        <end position="323"/>
    </location>
</feature>
<dbReference type="eggNOG" id="ENOG502Z94Q">
    <property type="taxonomic scope" value="Bacteria"/>
</dbReference>
<evidence type="ECO:0008006" key="4">
    <source>
        <dbReference type="Google" id="ProtNLM"/>
    </source>
</evidence>
<dbReference type="AlphaFoldDB" id="K4IEB3"/>
<dbReference type="HOGENOM" id="CLU_878967_0_0_10"/>
<keyword evidence="3" id="KW-1185">Reference proteome</keyword>
<dbReference type="STRING" id="313595.P700755_001251"/>
<organism evidence="2 3">
    <name type="scientific">Psychroflexus torquis (strain ATCC 700755 / CIP 106069 / ACAM 623)</name>
    <dbReference type="NCBI Taxonomy" id="313595"/>
    <lineage>
        <taxon>Bacteria</taxon>
        <taxon>Pseudomonadati</taxon>
        <taxon>Bacteroidota</taxon>
        <taxon>Flavobacteriia</taxon>
        <taxon>Flavobacteriales</taxon>
        <taxon>Flavobacteriaceae</taxon>
        <taxon>Psychroflexus</taxon>
    </lineage>
</organism>
<feature type="signal peptide" evidence="1">
    <location>
        <begin position="1"/>
        <end position="22"/>
    </location>
</feature>
<dbReference type="EMBL" id="CP003879">
    <property type="protein sequence ID" value="AFU68188.1"/>
    <property type="molecule type" value="Genomic_DNA"/>
</dbReference>
<proteinExistence type="predicted"/>
<protein>
    <recommendedName>
        <fullName evidence="4">Secreted protein</fullName>
    </recommendedName>
</protein>
<keyword evidence="1" id="KW-0732">Signal</keyword>
<sequence length="323" mass="36064">MMKLVTKFIMILAIGFTFNLNAQAKKPTIMVVPSDNWCVENGYTVEFDNQGILEVVPDYIAAFQQNSDLLLVISKLNGLMADRGFPLKNLESEIKSINSTSAIDAMRSSKSSGAEVAESPVDALLNQAKADIIMQLTWTINTTGPKKSITFNLQGLDAYSNKQIATAAGTGAPSFSAELPVLLEEAVLSQIDPFANTLQNHFDDMFENGREVSIRVLRWGDWENDLETEYGSDYEELGFIIEDWMADNSVKGRFSTKDATENMLVFDQVRIPLYYERNGSQRAMDTRRFASDLSKYLRKEPFNIVNKITTRGLGEATIFLGSK</sequence>
<evidence type="ECO:0000313" key="3">
    <source>
        <dbReference type="Proteomes" id="UP000008514"/>
    </source>
</evidence>
<evidence type="ECO:0000256" key="1">
    <source>
        <dbReference type="SAM" id="SignalP"/>
    </source>
</evidence>
<reference evidence="2" key="1">
    <citation type="submission" date="2006-03" db="EMBL/GenBank/DDBJ databases">
        <authorList>
            <person name="Bowman J."/>
            <person name="Ferriera S."/>
            <person name="Johnson J."/>
            <person name="Kravitz S."/>
            <person name="Halpern A."/>
            <person name="Remington K."/>
            <person name="Beeson K."/>
            <person name="Tran B."/>
            <person name="Rogers Y.-H."/>
            <person name="Friedman R."/>
            <person name="Venter J.C."/>
        </authorList>
    </citation>
    <scope>NUCLEOTIDE SEQUENCE [LARGE SCALE GENOMIC DNA]</scope>
    <source>
        <strain evidence="2">ATCC 700755</strain>
    </source>
</reference>
<name>K4IEB3_PSYTT</name>
<gene>
    <name evidence="2" type="ordered locus">P700755_001251</name>
</gene>
<dbReference type="KEGG" id="ptq:P700755_001251"/>
<dbReference type="InterPro" id="IPR046173">
    <property type="entry name" value="DUF6175"/>
</dbReference>